<keyword evidence="3" id="KW-1185">Reference proteome</keyword>
<keyword evidence="1" id="KW-0812">Transmembrane</keyword>
<sequence length="204" mass="22336">MPHFSNLIICEHCDTVYLKPHLSKSQTAKCLRCDAVLFRSSAFSIQQLLALTVTAALLFVAANIFPVMSIGLQGLSNQATLYDSVRALAQGEISAIAAVAGLTIILAPMLQIALLSWLLSFACADRAAPVFRVCMRMLEYLRPWSMLEVCLLGVLVAVIKLAGLLDVHPDLGLWSLAMLMVLLILISGKGIRRLWVDLEGKWND</sequence>
<feature type="transmembrane region" description="Helical" evidence="1">
    <location>
        <begin position="171"/>
        <end position="191"/>
    </location>
</feature>
<evidence type="ECO:0000313" key="3">
    <source>
        <dbReference type="Proteomes" id="UP001230339"/>
    </source>
</evidence>
<proteinExistence type="predicted"/>
<dbReference type="Pfam" id="PF04403">
    <property type="entry name" value="PqiA"/>
    <property type="match status" value="1"/>
</dbReference>
<dbReference type="RefSeq" id="WP_305444919.1">
    <property type="nucleotide sequence ID" value="NZ_CP117449.1"/>
</dbReference>
<feature type="transmembrane region" description="Helical" evidence="1">
    <location>
        <begin position="144"/>
        <end position="165"/>
    </location>
</feature>
<gene>
    <name evidence="2" type="ORF">PSH57_11065</name>
</gene>
<protein>
    <submittedName>
        <fullName evidence="2">Paraquat-inducible protein A</fullName>
    </submittedName>
</protein>
<keyword evidence="1" id="KW-0472">Membrane</keyword>
<evidence type="ECO:0000256" key="1">
    <source>
        <dbReference type="SAM" id="Phobius"/>
    </source>
</evidence>
<keyword evidence="1" id="KW-1133">Transmembrane helix</keyword>
<reference evidence="2 3" key="1">
    <citation type="submission" date="2023-02" db="EMBL/GenBank/DDBJ databases">
        <title>Evolution of Hrp T3SS in non-pathogenic Pseudomonas fluorescens.</title>
        <authorList>
            <person name="Liao K."/>
            <person name="Wei H."/>
            <person name="Gu Y."/>
        </authorList>
    </citation>
    <scope>NUCLEOTIDE SEQUENCE [LARGE SCALE GENOMIC DNA]</scope>
    <source>
        <strain evidence="2 3">FP205</strain>
    </source>
</reference>
<dbReference type="EMBL" id="CP117449">
    <property type="protein sequence ID" value="WLH15464.1"/>
    <property type="molecule type" value="Genomic_DNA"/>
</dbReference>
<name>A0ABY9GIP4_9PSED</name>
<organism evidence="2 3">
    <name type="scientific">Pseudomonas hefeiensis</name>
    <dbReference type="NCBI Taxonomy" id="2738125"/>
    <lineage>
        <taxon>Bacteria</taxon>
        <taxon>Pseudomonadati</taxon>
        <taxon>Pseudomonadota</taxon>
        <taxon>Gammaproteobacteria</taxon>
        <taxon>Pseudomonadales</taxon>
        <taxon>Pseudomonadaceae</taxon>
        <taxon>Pseudomonas</taxon>
    </lineage>
</organism>
<feature type="transmembrane region" description="Helical" evidence="1">
    <location>
        <begin position="48"/>
        <end position="75"/>
    </location>
</feature>
<dbReference type="InterPro" id="IPR007498">
    <property type="entry name" value="PqiA-like"/>
</dbReference>
<feature type="transmembrane region" description="Helical" evidence="1">
    <location>
        <begin position="95"/>
        <end position="123"/>
    </location>
</feature>
<accession>A0ABY9GIP4</accession>
<evidence type="ECO:0000313" key="2">
    <source>
        <dbReference type="EMBL" id="WLH15464.1"/>
    </source>
</evidence>
<dbReference type="Proteomes" id="UP001230339">
    <property type="component" value="Chromosome"/>
</dbReference>